<dbReference type="PANTHER" id="PTHR35866">
    <property type="entry name" value="PUTATIVE-RELATED"/>
    <property type="match status" value="1"/>
</dbReference>
<dbReference type="Pfam" id="PF03692">
    <property type="entry name" value="CxxCxxCC"/>
    <property type="match status" value="1"/>
</dbReference>
<name>A0A7R6QYM2_9RHOO</name>
<sequence length="131" mass="15518">MKNSKVNYDCAKCPGYCCSYPRIEVTKKDIERLAEHFKISATRAKSQFTERYEFIGDRPEDHVKEQILRHKKDHIYKSTCQFLDQDQRRCSIYEARPTVCRQFPDGKKCGYYGFLKFERKAQGDKNFIPTA</sequence>
<gene>
    <name evidence="1" type="ORF">ICHIAU1_21350</name>
</gene>
<dbReference type="RefSeq" id="WP_162049476.1">
    <property type="nucleotide sequence ID" value="NZ_AP022345.1"/>
</dbReference>
<accession>A0A7R6QYM2</accession>
<evidence type="ECO:0000313" key="1">
    <source>
        <dbReference type="EMBL" id="BBU69852.1"/>
    </source>
</evidence>
<dbReference type="PANTHER" id="PTHR35866:SF2">
    <property type="entry name" value="YKGJ FAMILY CYSTEINE CLUSTER PROTEIN"/>
    <property type="match status" value="1"/>
</dbReference>
<dbReference type="EMBL" id="AP022345">
    <property type="protein sequence ID" value="BBU69852.1"/>
    <property type="molecule type" value="Genomic_DNA"/>
</dbReference>
<dbReference type="AlphaFoldDB" id="A0A7R6QYM2"/>
<evidence type="ECO:0000313" key="2">
    <source>
        <dbReference type="Proteomes" id="UP000463961"/>
    </source>
</evidence>
<dbReference type="InterPro" id="IPR005358">
    <property type="entry name" value="Puta_zinc/iron-chelating_dom"/>
</dbReference>
<proteinExistence type="predicted"/>
<dbReference type="Proteomes" id="UP000463961">
    <property type="component" value="Chromosome"/>
</dbReference>
<keyword evidence="2" id="KW-1185">Reference proteome</keyword>
<evidence type="ECO:0008006" key="3">
    <source>
        <dbReference type="Google" id="ProtNLM"/>
    </source>
</evidence>
<protein>
    <recommendedName>
        <fullName evidence="3">YkgJ family cysteine cluster protein</fullName>
    </recommendedName>
</protein>
<organism evidence="1 2">
    <name type="scientific">Fluviibacter phosphoraccumulans</name>
    <dbReference type="NCBI Taxonomy" id="1751046"/>
    <lineage>
        <taxon>Bacteria</taxon>
        <taxon>Pseudomonadati</taxon>
        <taxon>Pseudomonadota</taxon>
        <taxon>Betaproteobacteria</taxon>
        <taxon>Rhodocyclales</taxon>
        <taxon>Fluviibacteraceae</taxon>
        <taxon>Fluviibacter</taxon>
    </lineage>
</organism>
<dbReference type="OrthoDB" id="71604at2"/>
<reference evidence="2" key="1">
    <citation type="submission" date="2020-01" db="EMBL/GenBank/DDBJ databases">
        <title>Phosphoaccumulans saitamaens gen. nov., sp. nov., a polyphosphate accumulating bacterium isolated from surface river water.</title>
        <authorList>
            <person name="Watanabe K."/>
            <person name="Suda W."/>
        </authorList>
    </citation>
    <scope>NUCLEOTIDE SEQUENCE [LARGE SCALE GENOMIC DNA]</scope>
    <source>
        <strain evidence="2">ICHIAU1</strain>
    </source>
</reference>